<gene>
    <name evidence="1" type="ORF">R1T40_01830</name>
</gene>
<sequence>MTPIGPDLMSPNPSASPALARLVVEEHFRSLSLMRRMGLALRLVALRRAPPAGTLGAGLSDHIRNDIGLPSGYERVEPPHWYPPPLY</sequence>
<evidence type="ECO:0000313" key="2">
    <source>
        <dbReference type="Proteomes" id="UP001302666"/>
    </source>
</evidence>
<dbReference type="EMBL" id="CP136704">
    <property type="protein sequence ID" value="WOI33516.1"/>
    <property type="molecule type" value="Genomic_DNA"/>
</dbReference>
<dbReference type="RefSeq" id="WP_317385670.1">
    <property type="nucleotide sequence ID" value="NZ_CP136704.1"/>
</dbReference>
<organism evidence="1 2">
    <name type="scientific">Tritonibacter scottomollicae</name>
    <name type="common">Epibacterium scottomollicae</name>
    <dbReference type="NCBI Taxonomy" id="483013"/>
    <lineage>
        <taxon>Bacteria</taxon>
        <taxon>Pseudomonadati</taxon>
        <taxon>Pseudomonadota</taxon>
        <taxon>Alphaproteobacteria</taxon>
        <taxon>Rhodobacterales</taxon>
        <taxon>Paracoccaceae</taxon>
        <taxon>Tritonibacter</taxon>
    </lineage>
</organism>
<accession>A0ABZ0HGX6</accession>
<keyword evidence="2" id="KW-1185">Reference proteome</keyword>
<name>A0ABZ0HGX6_TRISK</name>
<reference evidence="1 2" key="1">
    <citation type="submission" date="2023-10" db="EMBL/GenBank/DDBJ databases">
        <title>Eight complete genome sequences of bacteria isolated from laboratory stock of Giant Kelp gametophytes.</title>
        <authorList>
            <person name="Tolentino B."/>
            <person name="Nuzhdin S."/>
        </authorList>
    </citation>
    <scope>NUCLEOTIDE SEQUENCE [LARGE SCALE GENOMIC DNA]</scope>
    <source>
        <strain evidence="1 2">LC.270.F.C4</strain>
    </source>
</reference>
<evidence type="ECO:0000313" key="1">
    <source>
        <dbReference type="EMBL" id="WOI33516.1"/>
    </source>
</evidence>
<proteinExistence type="predicted"/>
<dbReference type="Proteomes" id="UP001302666">
    <property type="component" value="Chromosome"/>
</dbReference>
<protein>
    <submittedName>
        <fullName evidence="1">Uncharacterized protein</fullName>
    </submittedName>
</protein>